<evidence type="ECO:0000313" key="2">
    <source>
        <dbReference type="Proteomes" id="UP001562425"/>
    </source>
</evidence>
<keyword evidence="2" id="KW-1185">Reference proteome</keyword>
<accession>A0ABD1CRW3</accession>
<dbReference type="EMBL" id="JBEHCU010009843">
    <property type="protein sequence ID" value="KAL1379162.1"/>
    <property type="molecule type" value="Genomic_DNA"/>
</dbReference>
<dbReference type="Proteomes" id="UP001562425">
    <property type="component" value="Unassembled WGS sequence"/>
</dbReference>
<reference evidence="1 2" key="1">
    <citation type="submission" date="2024-05" db="EMBL/GenBank/DDBJ databases">
        <title>Culex pipiens pipiens assembly and annotation.</title>
        <authorList>
            <person name="Alout H."/>
            <person name="Durand T."/>
        </authorList>
    </citation>
    <scope>NUCLEOTIDE SEQUENCE [LARGE SCALE GENOMIC DNA]</scope>
    <source>
        <strain evidence="1">HA-2024</strain>
        <tissue evidence="1">Whole body</tissue>
    </source>
</reference>
<dbReference type="AlphaFoldDB" id="A0ABD1CRW3"/>
<organism evidence="1 2">
    <name type="scientific">Culex pipiens pipiens</name>
    <name type="common">Northern house mosquito</name>
    <dbReference type="NCBI Taxonomy" id="38569"/>
    <lineage>
        <taxon>Eukaryota</taxon>
        <taxon>Metazoa</taxon>
        <taxon>Ecdysozoa</taxon>
        <taxon>Arthropoda</taxon>
        <taxon>Hexapoda</taxon>
        <taxon>Insecta</taxon>
        <taxon>Pterygota</taxon>
        <taxon>Neoptera</taxon>
        <taxon>Endopterygota</taxon>
        <taxon>Diptera</taxon>
        <taxon>Nematocera</taxon>
        <taxon>Culicoidea</taxon>
        <taxon>Culicidae</taxon>
        <taxon>Culicinae</taxon>
        <taxon>Culicini</taxon>
        <taxon>Culex</taxon>
        <taxon>Culex</taxon>
    </lineage>
</organism>
<name>A0ABD1CRW3_CULPP</name>
<sequence length="128" mass="13950">MLPEFFNGLKEYTATGSTCRRSACRACNIASTPCSSTRASSTVASMRSLVSLLPTVLSTFDTCGKTSKKAQSGHHLPSGQQNLLPLLGRLLIDGLQVLYKKQHNIAFDTRQHLSTSHLDKCIVGNRKQ</sequence>
<gene>
    <name evidence="1" type="ORF">pipiens_015103</name>
</gene>
<evidence type="ECO:0000313" key="1">
    <source>
        <dbReference type="EMBL" id="KAL1379162.1"/>
    </source>
</evidence>
<protein>
    <submittedName>
        <fullName evidence="1">Uncharacterized protein</fullName>
    </submittedName>
</protein>
<proteinExistence type="predicted"/>
<comment type="caution">
    <text evidence="1">The sequence shown here is derived from an EMBL/GenBank/DDBJ whole genome shotgun (WGS) entry which is preliminary data.</text>
</comment>